<evidence type="ECO:0000313" key="2">
    <source>
        <dbReference type="Proteomes" id="UP000808349"/>
    </source>
</evidence>
<gene>
    <name evidence="1" type="ORF">IPO85_05695</name>
</gene>
<accession>A0A9D7XDS7</accession>
<dbReference type="PROSITE" id="PS51257">
    <property type="entry name" value="PROKAR_LIPOPROTEIN"/>
    <property type="match status" value="1"/>
</dbReference>
<sequence>MSQAFKFFIFKPLCVFILFSLTWLTSCRIIDNNVEVVYQFKQHLNIYPEKKIYHIGDTIWVSNSSHESFIINEINQEKISLSDKLLNIHFRIYDAEFKSQWFYPNKPFDIYIETKVAQLLENVDTNNQYFYFNYGCPEKSIYFKFGVIPKTKGIFIIAPDNNSFQYHTFQQTDSFCNYTGNQYDAYFGQITEYIYYFDVANNNGELNSSNPIDEKEKEHLKKLTENKHIYWFKVD</sequence>
<comment type="caution">
    <text evidence="1">The sequence shown here is derived from an EMBL/GenBank/DDBJ whole genome shotgun (WGS) entry which is preliminary data.</text>
</comment>
<organism evidence="1 2">
    <name type="scientific">Candidatus Defluviibacterium haderslevense</name>
    <dbReference type="NCBI Taxonomy" id="2981993"/>
    <lineage>
        <taxon>Bacteria</taxon>
        <taxon>Pseudomonadati</taxon>
        <taxon>Bacteroidota</taxon>
        <taxon>Saprospiria</taxon>
        <taxon>Saprospirales</taxon>
        <taxon>Saprospiraceae</taxon>
        <taxon>Candidatus Defluviibacterium</taxon>
    </lineage>
</organism>
<evidence type="ECO:0008006" key="3">
    <source>
        <dbReference type="Google" id="ProtNLM"/>
    </source>
</evidence>
<evidence type="ECO:0000313" key="1">
    <source>
        <dbReference type="EMBL" id="MBK9716995.1"/>
    </source>
</evidence>
<proteinExistence type="predicted"/>
<reference evidence="1 2" key="1">
    <citation type="submission" date="2020-10" db="EMBL/GenBank/DDBJ databases">
        <title>Connecting structure to function with the recovery of over 1000 high-quality activated sludge metagenome-assembled genomes encoding full-length rRNA genes using long-read sequencing.</title>
        <authorList>
            <person name="Singleton C.M."/>
            <person name="Petriglieri F."/>
            <person name="Kristensen J.M."/>
            <person name="Kirkegaard R.H."/>
            <person name="Michaelsen T.Y."/>
            <person name="Andersen M.H."/>
            <person name="Karst S.M."/>
            <person name="Dueholm M.S."/>
            <person name="Nielsen P.H."/>
            <person name="Albertsen M."/>
        </authorList>
    </citation>
    <scope>NUCLEOTIDE SEQUENCE [LARGE SCALE GENOMIC DNA]</scope>
    <source>
        <strain evidence="1">Ribe_18-Q3-R11-54_BAT3C.373</strain>
    </source>
</reference>
<dbReference type="AlphaFoldDB" id="A0A9D7XDS7"/>
<dbReference type="EMBL" id="JADKFW010000004">
    <property type="protein sequence ID" value="MBK9716995.1"/>
    <property type="molecule type" value="Genomic_DNA"/>
</dbReference>
<protein>
    <recommendedName>
        <fullName evidence="3">Lipoprotein</fullName>
    </recommendedName>
</protein>
<dbReference type="Proteomes" id="UP000808349">
    <property type="component" value="Unassembled WGS sequence"/>
</dbReference>
<name>A0A9D7XDS7_9BACT</name>